<feature type="domain" description="Gamma tubulin complex component protein N-terminal" evidence="8">
    <location>
        <begin position="295"/>
        <end position="599"/>
    </location>
</feature>
<evidence type="ECO:0000256" key="5">
    <source>
        <dbReference type="ARBA" id="ARBA00023212"/>
    </source>
</evidence>
<dbReference type="GO" id="GO:0051321">
    <property type="term" value="P:meiotic cell cycle"/>
    <property type="evidence" value="ECO:0007669"/>
    <property type="project" value="TreeGrafter"/>
</dbReference>
<evidence type="ECO:0000256" key="1">
    <source>
        <dbReference type="ARBA" id="ARBA00004245"/>
    </source>
</evidence>
<dbReference type="GO" id="GO:0000930">
    <property type="term" value="C:gamma-tubulin complex"/>
    <property type="evidence" value="ECO:0007669"/>
    <property type="project" value="TreeGrafter"/>
</dbReference>
<dbReference type="InterPro" id="IPR042241">
    <property type="entry name" value="GCP_C_sf"/>
</dbReference>
<feature type="region of interest" description="Disordered" evidence="6">
    <location>
        <begin position="239"/>
        <end position="284"/>
    </location>
</feature>
<evidence type="ECO:0000259" key="7">
    <source>
        <dbReference type="Pfam" id="PF04130"/>
    </source>
</evidence>
<keyword evidence="5" id="KW-0206">Cytoskeleton</keyword>
<dbReference type="Pfam" id="PF04130">
    <property type="entry name" value="GCP_C_terminal"/>
    <property type="match status" value="1"/>
</dbReference>
<dbReference type="Proteomes" id="UP001209570">
    <property type="component" value="Unassembled WGS sequence"/>
</dbReference>
<evidence type="ECO:0000256" key="4">
    <source>
        <dbReference type="ARBA" id="ARBA00022701"/>
    </source>
</evidence>
<feature type="compositionally biased region" description="Low complexity" evidence="6">
    <location>
        <begin position="261"/>
        <end position="271"/>
    </location>
</feature>
<feature type="domain" description="Gamma tubulin complex component C-terminal" evidence="7">
    <location>
        <begin position="602"/>
        <end position="934"/>
    </location>
</feature>
<dbReference type="InterPro" id="IPR007259">
    <property type="entry name" value="GCP"/>
</dbReference>
<comment type="caution">
    <text evidence="9">The sequence shown here is derived from an EMBL/GenBank/DDBJ whole genome shotgun (WGS) entry which is preliminary data.</text>
</comment>
<protein>
    <recommendedName>
        <fullName evidence="11">Spindle pole body component</fullName>
    </recommendedName>
</protein>
<reference evidence="9" key="1">
    <citation type="submission" date="2021-12" db="EMBL/GenBank/DDBJ databases">
        <title>Prjna785345.</title>
        <authorList>
            <person name="Rujirawat T."/>
            <person name="Krajaejun T."/>
        </authorList>
    </citation>
    <scope>NUCLEOTIDE SEQUENCE</scope>
    <source>
        <strain evidence="9">Pi057C3</strain>
    </source>
</reference>
<dbReference type="PANTHER" id="PTHR19302">
    <property type="entry name" value="GAMMA TUBULIN COMPLEX PROTEIN"/>
    <property type="match status" value="1"/>
</dbReference>
<dbReference type="AlphaFoldDB" id="A0AAD5QCM6"/>
<evidence type="ECO:0000313" key="9">
    <source>
        <dbReference type="EMBL" id="KAJ0404584.1"/>
    </source>
</evidence>
<dbReference type="GO" id="GO:0005874">
    <property type="term" value="C:microtubule"/>
    <property type="evidence" value="ECO:0007669"/>
    <property type="project" value="UniProtKB-KW"/>
</dbReference>
<evidence type="ECO:0000259" key="8">
    <source>
        <dbReference type="Pfam" id="PF17681"/>
    </source>
</evidence>
<dbReference type="InterPro" id="IPR041470">
    <property type="entry name" value="GCP_N"/>
</dbReference>
<dbReference type="Pfam" id="PF17681">
    <property type="entry name" value="GCP_N_terminal"/>
    <property type="match status" value="1"/>
</dbReference>
<comment type="similarity">
    <text evidence="2">Belongs to the TUBGCP family.</text>
</comment>
<dbReference type="InterPro" id="IPR040457">
    <property type="entry name" value="GCP_C"/>
</dbReference>
<evidence type="ECO:0000313" key="10">
    <source>
        <dbReference type="Proteomes" id="UP001209570"/>
    </source>
</evidence>
<feature type="region of interest" description="Disordered" evidence="6">
    <location>
        <begin position="1"/>
        <end position="74"/>
    </location>
</feature>
<evidence type="ECO:0000256" key="2">
    <source>
        <dbReference type="ARBA" id="ARBA00010337"/>
    </source>
</evidence>
<dbReference type="GO" id="GO:0051011">
    <property type="term" value="F:microtubule minus-end binding"/>
    <property type="evidence" value="ECO:0007669"/>
    <property type="project" value="TreeGrafter"/>
</dbReference>
<dbReference type="GO" id="GO:0031122">
    <property type="term" value="P:cytoplasmic microtubule organization"/>
    <property type="evidence" value="ECO:0007669"/>
    <property type="project" value="TreeGrafter"/>
</dbReference>
<accession>A0AAD5QCM6</accession>
<dbReference type="EMBL" id="JAKCXM010000060">
    <property type="protein sequence ID" value="KAJ0404584.1"/>
    <property type="molecule type" value="Genomic_DNA"/>
</dbReference>
<dbReference type="GO" id="GO:0051225">
    <property type="term" value="P:spindle assembly"/>
    <property type="evidence" value="ECO:0007669"/>
    <property type="project" value="TreeGrafter"/>
</dbReference>
<evidence type="ECO:0008006" key="11">
    <source>
        <dbReference type="Google" id="ProtNLM"/>
    </source>
</evidence>
<keyword evidence="4" id="KW-0493">Microtubule</keyword>
<dbReference type="Gene3D" id="1.20.120.1900">
    <property type="entry name" value="Gamma-tubulin complex, C-terminal domain"/>
    <property type="match status" value="1"/>
</dbReference>
<feature type="compositionally biased region" description="Pro residues" evidence="6">
    <location>
        <begin position="47"/>
        <end position="56"/>
    </location>
</feature>
<name>A0AAD5QCM6_PYTIN</name>
<gene>
    <name evidence="9" type="ORF">P43SY_005542</name>
</gene>
<evidence type="ECO:0000256" key="6">
    <source>
        <dbReference type="SAM" id="MobiDB-lite"/>
    </source>
</evidence>
<proteinExistence type="inferred from homology"/>
<feature type="compositionally biased region" description="Low complexity" evidence="6">
    <location>
        <begin position="25"/>
        <end position="40"/>
    </location>
</feature>
<organism evidence="9 10">
    <name type="scientific">Pythium insidiosum</name>
    <name type="common">Pythiosis disease agent</name>
    <dbReference type="NCBI Taxonomy" id="114742"/>
    <lineage>
        <taxon>Eukaryota</taxon>
        <taxon>Sar</taxon>
        <taxon>Stramenopiles</taxon>
        <taxon>Oomycota</taxon>
        <taxon>Peronosporomycetes</taxon>
        <taxon>Pythiales</taxon>
        <taxon>Pythiaceae</taxon>
        <taxon>Pythium</taxon>
    </lineage>
</organism>
<keyword evidence="3" id="KW-0963">Cytoplasm</keyword>
<dbReference type="GO" id="GO:0000922">
    <property type="term" value="C:spindle pole"/>
    <property type="evidence" value="ECO:0007669"/>
    <property type="project" value="InterPro"/>
</dbReference>
<dbReference type="GO" id="GO:0043015">
    <property type="term" value="F:gamma-tubulin binding"/>
    <property type="evidence" value="ECO:0007669"/>
    <property type="project" value="InterPro"/>
</dbReference>
<sequence length="1016" mass="113379">MGDRVPPRAPQKRRPSVTDSGGGIAAPRRSVSASASASGSTRHDVVLPPPPPPGSPPSFSAPMDPMATSLGPRGVSGPVLSASALSTASASAVSTATRRAPPAKSPRAAPRDINALVDALILRVHGAPTPIVTRRTVLRLLEAAPPPTPMDPLVVLERIKRQLQRDSSDGAASSGQRNSARLYESYSRLVKFSSLAKKGEILALLLALMLPPQPAPTPTRTPALSTSLDALEESFKSAVGLPPASTSSSPFARPLDSHTISSQSQSQSQSSRSRESPRKTAPSATAFDVPEQVLLRDVLYALQAIESRYIFFDVAADRFQITRSVGVPTPMRELIHRLCELGWLYRRINAYLQHSREDLAFGVVGQSFCHVLQLQLADYFRLVAVLAAQVDDDAETRRDARPRGPSDLTLRKLLVWVQDPLDQMRLLARLIDAVDGLRGGALASGVHAHMLHGDPAVRRSVQLVMKAVAAPIFRMIRRWVFEGELDDTHREFFVTANARVTDDRLWTHKYELNTEMLPSFISTALANRILVIGKSINFIRQCCGHAEWLLDARHHASVNATVEFEDNGVRFAQLSSLEAMIDQVSATTNEFLIRTLTDKFSLLDHCRALRRYMLLGQGDFIQYLMDLLRPELSKRATQVHRHTLMNVLETALNASNAKFESADILARLDVQLLRASSGDTGWDVFSLHYKVPSPINTVMNEAAMQQYQKIFHFLWKLKRVDHSLSTSWNKDMHLDHMVKRSFPEFRPLTHKCQLLRSEMIQFTTTLHNYVMFEVLETSWHKLVKDLKAAKDLDELIASHDEYIATIKEKGFMTDASKKLLQHLGAIFDTIINFCRTQDNLYTTIIRHVDEATSRHAAMESRTAKGTWGITEADEYAEQTRRETFGPHSMIFRQVDEIGQEFSQLVVTLIELLSTSAPSSLQTLSLLMIRFDFNDVVYLHILTQSRQDLNSIIRSPKQNQHFSALEIKLLCQTELSNVPTVSCRSFNILKSVMPSPPCDVTFYQLQSTPSDQSVAFR</sequence>
<comment type="subcellular location">
    <subcellularLocation>
        <location evidence="1">Cytoplasm</location>
        <location evidence="1">Cytoskeleton</location>
    </subcellularLocation>
</comment>
<keyword evidence="10" id="KW-1185">Reference proteome</keyword>
<dbReference type="GO" id="GO:0000278">
    <property type="term" value="P:mitotic cell cycle"/>
    <property type="evidence" value="ECO:0007669"/>
    <property type="project" value="TreeGrafter"/>
</dbReference>
<evidence type="ECO:0000256" key="3">
    <source>
        <dbReference type="ARBA" id="ARBA00022490"/>
    </source>
</evidence>
<dbReference type="PANTHER" id="PTHR19302:SF14">
    <property type="entry name" value="GAMMA-TUBULIN COMPLEX COMPONENT 3"/>
    <property type="match status" value="1"/>
</dbReference>
<dbReference type="GO" id="GO:0007020">
    <property type="term" value="P:microtubule nucleation"/>
    <property type="evidence" value="ECO:0007669"/>
    <property type="project" value="InterPro"/>
</dbReference>